<dbReference type="RefSeq" id="WP_133036048.1">
    <property type="nucleotide sequence ID" value="NZ_BAABEI010000002.1"/>
</dbReference>
<protein>
    <submittedName>
        <fullName evidence="7">Threonine/homoserine/homoserine lactone efflux protein</fullName>
    </submittedName>
</protein>
<comment type="subcellular location">
    <subcellularLocation>
        <location evidence="1">Cell membrane</location>
        <topology evidence="1">Multi-pass membrane protein</topology>
    </subcellularLocation>
</comment>
<evidence type="ECO:0000256" key="4">
    <source>
        <dbReference type="ARBA" id="ARBA00022989"/>
    </source>
</evidence>
<keyword evidence="5 6" id="KW-0472">Membrane</keyword>
<dbReference type="AlphaFoldDB" id="A0A4R2CF95"/>
<accession>A0A4R2CF95</accession>
<dbReference type="GO" id="GO:0005886">
    <property type="term" value="C:plasma membrane"/>
    <property type="evidence" value="ECO:0007669"/>
    <property type="project" value="UniProtKB-SubCell"/>
</dbReference>
<feature type="transmembrane region" description="Helical" evidence="6">
    <location>
        <begin position="71"/>
        <end position="88"/>
    </location>
</feature>
<dbReference type="InterPro" id="IPR001123">
    <property type="entry name" value="LeuE-type"/>
</dbReference>
<keyword evidence="8" id="KW-1185">Reference proteome</keyword>
<evidence type="ECO:0000256" key="1">
    <source>
        <dbReference type="ARBA" id="ARBA00004651"/>
    </source>
</evidence>
<name>A0A4R2CF95_SHIGR</name>
<evidence type="ECO:0000256" key="5">
    <source>
        <dbReference type="ARBA" id="ARBA00023136"/>
    </source>
</evidence>
<feature type="transmembrane region" description="Helical" evidence="6">
    <location>
        <begin position="108"/>
        <end position="126"/>
    </location>
</feature>
<gene>
    <name evidence="7" type="ORF">EV665_1219</name>
</gene>
<reference evidence="7 8" key="1">
    <citation type="submission" date="2019-03" db="EMBL/GenBank/DDBJ databases">
        <title>Genomic Encyclopedia of Type Strains, Phase IV (KMG-IV): sequencing the most valuable type-strain genomes for metagenomic binning, comparative biology and taxonomic classification.</title>
        <authorList>
            <person name="Goeker M."/>
        </authorList>
    </citation>
    <scope>NUCLEOTIDE SEQUENCE [LARGE SCALE GENOMIC DNA]</scope>
    <source>
        <strain evidence="7 8">DSM 18401</strain>
    </source>
</reference>
<evidence type="ECO:0000256" key="6">
    <source>
        <dbReference type="SAM" id="Phobius"/>
    </source>
</evidence>
<evidence type="ECO:0000256" key="3">
    <source>
        <dbReference type="ARBA" id="ARBA00022692"/>
    </source>
</evidence>
<dbReference type="EMBL" id="SLVX01000021">
    <property type="protein sequence ID" value="TCN37744.1"/>
    <property type="molecule type" value="Genomic_DNA"/>
</dbReference>
<dbReference type="PANTHER" id="PTHR30086">
    <property type="entry name" value="ARGININE EXPORTER PROTEIN ARGO"/>
    <property type="match status" value="1"/>
</dbReference>
<organism evidence="7 8">
    <name type="scientific">Shinella granuli</name>
    <dbReference type="NCBI Taxonomy" id="323621"/>
    <lineage>
        <taxon>Bacteria</taxon>
        <taxon>Pseudomonadati</taxon>
        <taxon>Pseudomonadota</taxon>
        <taxon>Alphaproteobacteria</taxon>
        <taxon>Hyphomicrobiales</taxon>
        <taxon>Rhizobiaceae</taxon>
        <taxon>Shinella</taxon>
    </lineage>
</organism>
<dbReference type="GO" id="GO:0033228">
    <property type="term" value="P:cysteine export across plasma membrane"/>
    <property type="evidence" value="ECO:0007669"/>
    <property type="project" value="TreeGrafter"/>
</dbReference>
<feature type="transmembrane region" description="Helical" evidence="6">
    <location>
        <begin position="171"/>
        <end position="192"/>
    </location>
</feature>
<keyword evidence="4 6" id="KW-1133">Transmembrane helix</keyword>
<evidence type="ECO:0000313" key="8">
    <source>
        <dbReference type="Proteomes" id="UP000295351"/>
    </source>
</evidence>
<keyword evidence="2" id="KW-1003">Cell membrane</keyword>
<keyword evidence="3 6" id="KW-0812">Transmembrane</keyword>
<evidence type="ECO:0000313" key="7">
    <source>
        <dbReference type="EMBL" id="TCN37744.1"/>
    </source>
</evidence>
<feature type="transmembrane region" description="Helical" evidence="6">
    <location>
        <begin position="44"/>
        <end position="62"/>
    </location>
</feature>
<dbReference type="GO" id="GO:0015171">
    <property type="term" value="F:amino acid transmembrane transporter activity"/>
    <property type="evidence" value="ECO:0007669"/>
    <property type="project" value="TreeGrafter"/>
</dbReference>
<dbReference type="PANTHER" id="PTHR30086:SF20">
    <property type="entry name" value="ARGININE EXPORTER PROTEIN ARGO-RELATED"/>
    <property type="match status" value="1"/>
</dbReference>
<evidence type="ECO:0000256" key="2">
    <source>
        <dbReference type="ARBA" id="ARBA00022475"/>
    </source>
</evidence>
<proteinExistence type="predicted"/>
<comment type="caution">
    <text evidence="7">The sequence shown here is derived from an EMBL/GenBank/DDBJ whole genome shotgun (WGS) entry which is preliminary data.</text>
</comment>
<sequence>MPDSLFIVAILALLLTPGPTNTLLTVGAAARGFRSSLPLLIGELAGYLAVVVPLATIAASLLEGRPALASALRLAAALWVLFLAIRLWRVSAIQKNPDSASAVTVGQVFLTTLLNPKAPIIGLVIMPHGPLAQIAPAIGLFSLLVAGAGTSFLVLGSLIGRAPVLSPQLVYRVAAICLGVFSLGLAGSASGLI</sequence>
<dbReference type="Proteomes" id="UP000295351">
    <property type="component" value="Unassembled WGS sequence"/>
</dbReference>
<feature type="transmembrane region" description="Helical" evidence="6">
    <location>
        <begin position="138"/>
        <end position="159"/>
    </location>
</feature>